<evidence type="ECO:0000256" key="6">
    <source>
        <dbReference type="SAM" id="Coils"/>
    </source>
</evidence>
<dbReference type="SUPFAM" id="SSF53383">
    <property type="entry name" value="PLP-dependent transferases"/>
    <property type="match status" value="1"/>
</dbReference>
<dbReference type="SUPFAM" id="SSF53335">
    <property type="entry name" value="S-adenosyl-L-methionine-dependent methyltransferases"/>
    <property type="match status" value="1"/>
</dbReference>
<dbReference type="Pfam" id="PF00155">
    <property type="entry name" value="Aminotran_1_2"/>
    <property type="match status" value="1"/>
</dbReference>
<keyword evidence="10" id="KW-1185">Reference proteome</keyword>
<protein>
    <recommendedName>
        <fullName evidence="8">Aminotransferase class I/classII large domain-containing protein</fullName>
    </recommendedName>
</protein>
<dbReference type="Gene3D" id="3.40.50.150">
    <property type="entry name" value="Vaccinia Virus protein VP39"/>
    <property type="match status" value="1"/>
</dbReference>
<proteinExistence type="inferred from homology"/>
<evidence type="ECO:0000256" key="7">
    <source>
        <dbReference type="SAM" id="MobiDB-lite"/>
    </source>
</evidence>
<feature type="compositionally biased region" description="Polar residues" evidence="7">
    <location>
        <begin position="858"/>
        <end position="869"/>
    </location>
</feature>
<dbReference type="InterPro" id="IPR015424">
    <property type="entry name" value="PyrdxlP-dep_Trfase"/>
</dbReference>
<feature type="coiled-coil region" evidence="6">
    <location>
        <begin position="706"/>
        <end position="733"/>
    </location>
</feature>
<name>A0ABP0M9F7_9DINO</name>
<gene>
    <name evidence="9" type="ORF">CCMP2556_LOCUS24812</name>
</gene>
<dbReference type="Gene3D" id="3.40.640.10">
    <property type="entry name" value="Type I PLP-dependent aspartate aminotransferase-like (Major domain)"/>
    <property type="match status" value="1"/>
</dbReference>
<comment type="similarity">
    <text evidence="2">Belongs to the class-I pyridoxal-phosphate-dependent aminotransferase family.</text>
</comment>
<evidence type="ECO:0000313" key="10">
    <source>
        <dbReference type="Proteomes" id="UP001642484"/>
    </source>
</evidence>
<dbReference type="InterPro" id="IPR015422">
    <property type="entry name" value="PyrdxlP-dep_Trfase_small"/>
</dbReference>
<dbReference type="InterPro" id="IPR050596">
    <property type="entry name" value="AspAT/PAT-like"/>
</dbReference>
<dbReference type="PANTHER" id="PTHR46383:SF1">
    <property type="entry name" value="ASPARTATE AMINOTRANSFERASE"/>
    <property type="match status" value="1"/>
</dbReference>
<evidence type="ECO:0000256" key="1">
    <source>
        <dbReference type="ARBA" id="ARBA00001933"/>
    </source>
</evidence>
<dbReference type="InterPro" id="IPR004839">
    <property type="entry name" value="Aminotransferase_I/II_large"/>
</dbReference>
<keyword evidence="3" id="KW-0032">Aminotransferase</keyword>
<keyword evidence="5" id="KW-0663">Pyridoxal phosphate</keyword>
<dbReference type="CDD" id="cd00609">
    <property type="entry name" value="AAT_like"/>
    <property type="match status" value="1"/>
</dbReference>
<sequence length="1332" mass="144255">MDATRHVSYDAARGFLKRCFAKPARMRLLCSTKAGREGGEALQVTVELGPGGPVVQVREVSMADGWTGCRFSPSALWLALQVADPEGPLAAQCGAGCGQAQGRPKAIEFGCGVALAGLAAHAMGYDTTLTDCLPGHLKNLQSLQTNPVDRVANPAVVVRRLDWLLDVGHAAHAANQTRDAIDRGSPENLGEAESDWPNLEEEQLQSFDLALASDVVYEPHHAILLPMVISRWLKPGGWWAVALAIRDEEMCCRFVEQLDSCGLYDPEHLYIQTACVPERCCKRAMRDLPSSELTTKRLCDLVRAHEGGAVLLQGQRPEDGKGEVVPEEEKRLARWNLKRAMHDRRIADIEKALIAGEECHLYPMELEHARHTLLEARKADALYRLEKTLSDGEIAAIRAAIDKAAEAGVNASKLQSAEKVLEDVKKQEDARMLLHEAGRTANIAQLRQALEDSVSLGLEEHELHHLRRRLSRLERKVEAQEKLQAAIAGHSISALTESIALASTTGLPAAELDKARKALKDEQQKAAARVILKDARLGKKASPEGRISDLHDALKGAKSAGLTEEEMQGAQVVLDQLVMQVAARRALQEAVELATIDALKPAIEDARAAGIDSEEVKAAEVQLENAYKPTARLKLKEAIQSRDIPTILAAIEQGKAVGLSVMAIAEASEIVQEEELRIQLRKRLAKLYASKNLQELKAAINLGQTNGLKEEELNDARKQVAELEEQEALCQRISEAIQGGEIVQIKAMIAEAEEVRQRVLTPCVPPELIQDAEKALKHEIESAAQSMLMEAVKKCSAAAAVRRLSNAGVSAAAGAEALPPSPSAAAAQLAKVAAKEQRRRSQANFEAALEAVGVDSRPGSSEAPQNPRSSGLGKRRTSALGGAQLGAAGAGEEYHQRIQTLKTAIRGAEALGLSDESIQPAREATRPVRHAPTVQGPSRAYAALARRAGILKGEGTIEMVGKALALQKSGRDIIRMEVGDPDFATPKHITDSAVSALQNGQTHYEAAGGSPALRRVVAEHLERTRPGLKADPEQVLCMPGGKPVIFHTIAALCEEGDEVIYPDPGFPAYETTIQWSGATAKPLKLHEATGFRFQHDELRRLASPRTKLIILCSPGNPTGGVLTSEDLDCAAEVAKEVDAFVLSDEIYSSLVFEGQHDSILLREGMPERSVLLDGCSKAFAMTGWRLGFGLFPSTMVEAARNLAINSWTCVPPFVAAAAMTALETPQEELDYMRMEYMARRDLLYERLGQLPGISIAVKPAGAMYLLANVTATGLSSRDFASRLLEEEGVSLLDGRYFGSAGDGLVRISYAQSRERLEEGCERIKRFVLRLSQ</sequence>
<organism evidence="9 10">
    <name type="scientific">Durusdinium trenchii</name>
    <dbReference type="NCBI Taxonomy" id="1381693"/>
    <lineage>
        <taxon>Eukaryota</taxon>
        <taxon>Sar</taxon>
        <taxon>Alveolata</taxon>
        <taxon>Dinophyceae</taxon>
        <taxon>Suessiales</taxon>
        <taxon>Symbiodiniaceae</taxon>
        <taxon>Durusdinium</taxon>
    </lineage>
</organism>
<keyword evidence="4" id="KW-0808">Transferase</keyword>
<evidence type="ECO:0000313" key="9">
    <source>
        <dbReference type="EMBL" id="CAK9048118.1"/>
    </source>
</evidence>
<dbReference type="Gene3D" id="3.90.1150.10">
    <property type="entry name" value="Aspartate Aminotransferase, domain 1"/>
    <property type="match status" value="1"/>
</dbReference>
<dbReference type="InterPro" id="IPR004838">
    <property type="entry name" value="NHTrfase_class1_PyrdxlP-BS"/>
</dbReference>
<evidence type="ECO:0000256" key="2">
    <source>
        <dbReference type="ARBA" id="ARBA00007441"/>
    </source>
</evidence>
<evidence type="ECO:0000259" key="8">
    <source>
        <dbReference type="Pfam" id="PF00155"/>
    </source>
</evidence>
<dbReference type="InterPro" id="IPR015421">
    <property type="entry name" value="PyrdxlP-dep_Trfase_major"/>
</dbReference>
<dbReference type="PANTHER" id="PTHR46383">
    <property type="entry name" value="ASPARTATE AMINOTRANSFERASE"/>
    <property type="match status" value="1"/>
</dbReference>
<evidence type="ECO:0000256" key="4">
    <source>
        <dbReference type="ARBA" id="ARBA00022679"/>
    </source>
</evidence>
<feature type="domain" description="Aminotransferase class I/classII large" evidence="8">
    <location>
        <begin position="972"/>
        <end position="1323"/>
    </location>
</feature>
<dbReference type="InterPro" id="IPR029063">
    <property type="entry name" value="SAM-dependent_MTases_sf"/>
</dbReference>
<accession>A0ABP0M9F7</accession>
<keyword evidence="6" id="KW-0175">Coiled coil</keyword>
<dbReference type="Proteomes" id="UP001642484">
    <property type="component" value="Unassembled WGS sequence"/>
</dbReference>
<evidence type="ECO:0000256" key="5">
    <source>
        <dbReference type="ARBA" id="ARBA00022898"/>
    </source>
</evidence>
<comment type="caution">
    <text evidence="9">The sequence shown here is derived from an EMBL/GenBank/DDBJ whole genome shotgun (WGS) entry which is preliminary data.</text>
</comment>
<feature type="region of interest" description="Disordered" evidence="7">
    <location>
        <begin position="850"/>
        <end position="876"/>
    </location>
</feature>
<evidence type="ECO:0000256" key="3">
    <source>
        <dbReference type="ARBA" id="ARBA00022576"/>
    </source>
</evidence>
<comment type="cofactor">
    <cofactor evidence="1">
        <name>pyridoxal 5'-phosphate</name>
        <dbReference type="ChEBI" id="CHEBI:597326"/>
    </cofactor>
</comment>
<reference evidence="9 10" key="1">
    <citation type="submission" date="2024-02" db="EMBL/GenBank/DDBJ databases">
        <authorList>
            <person name="Chen Y."/>
            <person name="Shah S."/>
            <person name="Dougan E. K."/>
            <person name="Thang M."/>
            <person name="Chan C."/>
        </authorList>
    </citation>
    <scope>NUCLEOTIDE SEQUENCE [LARGE SCALE GENOMIC DNA]</scope>
</reference>
<dbReference type="PROSITE" id="PS00105">
    <property type="entry name" value="AA_TRANSFER_CLASS_1"/>
    <property type="match status" value="1"/>
</dbReference>
<dbReference type="EMBL" id="CAXAMN010016435">
    <property type="protein sequence ID" value="CAK9048118.1"/>
    <property type="molecule type" value="Genomic_DNA"/>
</dbReference>
<feature type="coiled-coil region" evidence="6">
    <location>
        <begin position="456"/>
        <end position="483"/>
    </location>
</feature>